<sequence>MSSPEGNRQPQSPSTS</sequence>
<reference evidence="1" key="2">
    <citation type="journal article" date="2015" name="Data Brief">
        <title>Shoot transcriptome of the giant reed, Arundo donax.</title>
        <authorList>
            <person name="Barrero R.A."/>
            <person name="Guerrero F.D."/>
            <person name="Moolhuijzen P."/>
            <person name="Goolsby J.A."/>
            <person name="Tidwell J."/>
            <person name="Bellgard S.E."/>
            <person name="Bellgard M.I."/>
        </authorList>
    </citation>
    <scope>NUCLEOTIDE SEQUENCE</scope>
    <source>
        <tissue evidence="1">Shoot tissue taken approximately 20 cm above the soil surface</tissue>
    </source>
</reference>
<reference evidence="1" key="1">
    <citation type="submission" date="2014-09" db="EMBL/GenBank/DDBJ databases">
        <authorList>
            <person name="Magalhaes I.L.F."/>
            <person name="Oliveira U."/>
            <person name="Santos F.R."/>
            <person name="Vidigal T.H.D.A."/>
            <person name="Brescovit A.D."/>
            <person name="Santos A.J."/>
        </authorList>
    </citation>
    <scope>NUCLEOTIDE SEQUENCE</scope>
    <source>
        <tissue evidence="1">Shoot tissue taken approximately 20 cm above the soil surface</tissue>
    </source>
</reference>
<name>A0A0A9FWX8_ARUDO</name>
<dbReference type="AlphaFoldDB" id="A0A0A9FWX8"/>
<evidence type="ECO:0000313" key="1">
    <source>
        <dbReference type="EMBL" id="JAE14806.1"/>
    </source>
</evidence>
<accession>A0A0A9FWX8</accession>
<organism evidence="1">
    <name type="scientific">Arundo donax</name>
    <name type="common">Giant reed</name>
    <name type="synonym">Donax arundinaceus</name>
    <dbReference type="NCBI Taxonomy" id="35708"/>
    <lineage>
        <taxon>Eukaryota</taxon>
        <taxon>Viridiplantae</taxon>
        <taxon>Streptophyta</taxon>
        <taxon>Embryophyta</taxon>
        <taxon>Tracheophyta</taxon>
        <taxon>Spermatophyta</taxon>
        <taxon>Magnoliopsida</taxon>
        <taxon>Liliopsida</taxon>
        <taxon>Poales</taxon>
        <taxon>Poaceae</taxon>
        <taxon>PACMAD clade</taxon>
        <taxon>Arundinoideae</taxon>
        <taxon>Arundineae</taxon>
        <taxon>Arundo</taxon>
    </lineage>
</organism>
<proteinExistence type="predicted"/>
<dbReference type="EMBL" id="GBRH01183090">
    <property type="protein sequence ID" value="JAE14806.1"/>
    <property type="molecule type" value="Transcribed_RNA"/>
</dbReference>
<protein>
    <submittedName>
        <fullName evidence="1">Atg10</fullName>
    </submittedName>
</protein>